<accession>A0ACA9Y821</accession>
<proteinExistence type="predicted"/>
<keyword evidence="2" id="KW-1185">Reference proteome</keyword>
<sequence>MDQYKKYSNGQLLKDRYLKVADLSEGSYGLVSVAKDTKLNTLVAVKYIYPLDYKKDSSRPSSSPAKMRHDEKKEDKGRQNTHDILKSLYEEAAKEISIHKILGSHQNVSALHDHFDSYLILQYCSRGDLYEAIQNGQGPTTPKDIKDVFYQILDAIEYCHSKGVYHRDLKPENILIGDDWTIKLCDWGLATTNLIITDRSEFDVGSERYMAPELFDTNLKQYDASRIDIWSIGIILLTIIFHKNPFEVANYSDKRFVQFATNRESLFDIFSTMTGDLFSVLRYCLNIDPNNRELSFVRNELDILNYFTIDDEDWVSDEYSDTDDEVYDHHDELHTPIVEIEDVDNDADNENSESPDNENTDELDDEEGDSTFYMDEDADRSNSTLNKDKILEPPKELTSPIFNERAEALLSNSTTLKPIPISNGTNNYRSKFFRNSRKPISVASYNSYQKPTQNHSYQSHKNNKFNREDFFTPKSVFNHYMTKYSDKNERPRKNNNKTNDWKKNNNQPKTWKKNYRNTRHKKKNGNQTDRIYHKKNEFSNFNTPIQPRRKSNSFSMSKSKNRNQLGTSYQSNNSVSNSLGHSVSSNGKYVPPFMRSPHYTKSPNVTPLHEAMDNLHLNDYEVFQLEDDDFSLDNPLPIENNLQNHNHHDNNDTHKAFDKPKHMHEMTRPMSLNNEISASDTNGKYVPPFRRGSHGGHSQPINSLNINHNNPVPNNKRRSKHYMDTFNQLNGASSVPNSSTDWFSYRKDWTVYD</sequence>
<evidence type="ECO:0000313" key="2">
    <source>
        <dbReference type="Proteomes" id="UP001152531"/>
    </source>
</evidence>
<evidence type="ECO:0000313" key="1">
    <source>
        <dbReference type="EMBL" id="CAH6721143.1"/>
    </source>
</evidence>
<comment type="caution">
    <text evidence="1">The sequence shown here is derived from an EMBL/GenBank/DDBJ whole genome shotgun (WGS) entry which is preliminary data.</text>
</comment>
<protein>
    <submittedName>
        <fullName evidence="1">Serine/threonine-protein kinase Ksp1p</fullName>
    </submittedName>
</protein>
<dbReference type="EMBL" id="CALSDN010000005">
    <property type="protein sequence ID" value="CAH6721143.1"/>
    <property type="molecule type" value="Genomic_DNA"/>
</dbReference>
<dbReference type="Proteomes" id="UP001152531">
    <property type="component" value="Unassembled WGS sequence"/>
</dbReference>
<keyword evidence="1" id="KW-0808">Transferase</keyword>
<reference evidence="1" key="1">
    <citation type="submission" date="2022-06" db="EMBL/GenBank/DDBJ databases">
        <authorList>
            <person name="Legras J.-L."/>
            <person name="Devillers H."/>
            <person name="Grondin C."/>
        </authorList>
    </citation>
    <scope>NUCLEOTIDE SEQUENCE</scope>
    <source>
        <strain evidence="1">CLIB 1444</strain>
    </source>
</reference>
<keyword evidence="1" id="KW-0418">Kinase</keyword>
<organism evidence="1 2">
    <name type="scientific">[Candida] jaroonii</name>
    <dbReference type="NCBI Taxonomy" id="467808"/>
    <lineage>
        <taxon>Eukaryota</taxon>
        <taxon>Fungi</taxon>
        <taxon>Dikarya</taxon>
        <taxon>Ascomycota</taxon>
        <taxon>Saccharomycotina</taxon>
        <taxon>Pichiomycetes</taxon>
        <taxon>Debaryomycetaceae</taxon>
        <taxon>Yamadazyma</taxon>
    </lineage>
</organism>
<gene>
    <name evidence="1" type="ORF">CLIB1444_05S04522</name>
</gene>
<name>A0ACA9Y821_9ASCO</name>